<evidence type="ECO:0000256" key="1">
    <source>
        <dbReference type="SAM" id="Phobius"/>
    </source>
</evidence>
<proteinExistence type="predicted"/>
<evidence type="ECO:0000313" key="3">
    <source>
        <dbReference type="Proteomes" id="UP000738879"/>
    </source>
</evidence>
<gene>
    <name evidence="2" type="ORF">KHY67_07920</name>
</gene>
<accession>A0A943BN83</accession>
<dbReference type="Proteomes" id="UP000738879">
    <property type="component" value="Unassembled WGS sequence"/>
</dbReference>
<protein>
    <submittedName>
        <fullName evidence="2">Uncharacterized protein</fullName>
    </submittedName>
</protein>
<dbReference type="EMBL" id="JAGZJA010000013">
    <property type="protein sequence ID" value="MBS5147603.1"/>
    <property type="molecule type" value="Genomic_DNA"/>
</dbReference>
<organism evidence="2 3">
    <name type="scientific">Collinsella intestinalis</name>
    <dbReference type="NCBI Taxonomy" id="147207"/>
    <lineage>
        <taxon>Bacteria</taxon>
        <taxon>Bacillati</taxon>
        <taxon>Actinomycetota</taxon>
        <taxon>Coriobacteriia</taxon>
        <taxon>Coriobacteriales</taxon>
        <taxon>Coriobacteriaceae</taxon>
        <taxon>Collinsella</taxon>
    </lineage>
</organism>
<keyword evidence="1" id="KW-0472">Membrane</keyword>
<keyword evidence="1" id="KW-1133">Transmembrane helix</keyword>
<sequence>MKSEHREPCSKAVKMVIALLFVLGAIVVFALRCSELSPEGNFIPPARGDGTLRSVSEGMFTIQVEHDPEAPLESFDIAHNATEDGCIVLAVRDDAMERRLATEFEVGESVYVEYPMTTGVKSDNGQITCSLIRSAG</sequence>
<comment type="caution">
    <text evidence="2">The sequence shown here is derived from an EMBL/GenBank/DDBJ whole genome shotgun (WGS) entry which is preliminary data.</text>
</comment>
<evidence type="ECO:0000313" key="2">
    <source>
        <dbReference type="EMBL" id="MBS5147603.1"/>
    </source>
</evidence>
<dbReference type="AlphaFoldDB" id="A0A943BN83"/>
<name>A0A943BN83_9ACTN</name>
<reference evidence="2" key="1">
    <citation type="submission" date="2021-02" db="EMBL/GenBank/DDBJ databases">
        <title>Infant gut strain persistence is associated with maternal origin, phylogeny, and functional potential including surface adhesion and iron acquisition.</title>
        <authorList>
            <person name="Lou Y.C."/>
        </authorList>
    </citation>
    <scope>NUCLEOTIDE SEQUENCE</scope>
    <source>
        <strain evidence="2">L3_128_245G1_dasL3_128_245G1_concoct_49</strain>
    </source>
</reference>
<keyword evidence="1" id="KW-0812">Transmembrane</keyword>
<feature type="transmembrane region" description="Helical" evidence="1">
    <location>
        <begin position="12"/>
        <end position="31"/>
    </location>
</feature>